<dbReference type="Proteomes" id="UP000002748">
    <property type="component" value="Unassembled WGS sequence"/>
</dbReference>
<accession>J5RIR3</accession>
<feature type="compositionally biased region" description="Low complexity" evidence="1">
    <location>
        <begin position="584"/>
        <end position="599"/>
    </location>
</feature>
<dbReference type="AlphaFoldDB" id="J5RIR3"/>
<evidence type="ECO:0000256" key="2">
    <source>
        <dbReference type="SAM" id="Phobius"/>
    </source>
</evidence>
<gene>
    <name evidence="3" type="ORF">A1Q1_00778</name>
</gene>
<feature type="region of interest" description="Disordered" evidence="1">
    <location>
        <begin position="1"/>
        <end position="179"/>
    </location>
</feature>
<feature type="compositionally biased region" description="Basic and acidic residues" evidence="1">
    <location>
        <begin position="82"/>
        <end position="91"/>
    </location>
</feature>
<proteinExistence type="predicted"/>
<dbReference type="KEGG" id="tasa:A1Q1_00778"/>
<evidence type="ECO:0000256" key="1">
    <source>
        <dbReference type="SAM" id="MobiDB-lite"/>
    </source>
</evidence>
<feature type="compositionally biased region" description="Basic and acidic residues" evidence="1">
    <location>
        <begin position="422"/>
        <end position="431"/>
    </location>
</feature>
<feature type="compositionally biased region" description="Low complexity" evidence="1">
    <location>
        <begin position="55"/>
        <end position="77"/>
    </location>
</feature>
<feature type="compositionally biased region" description="Low complexity" evidence="1">
    <location>
        <begin position="32"/>
        <end position="47"/>
    </location>
</feature>
<dbReference type="HOGENOM" id="CLU_373060_0_0_1"/>
<dbReference type="VEuPathDB" id="FungiDB:A1Q1_00778"/>
<protein>
    <submittedName>
        <fullName evidence="3">Uncharacterized protein</fullName>
    </submittedName>
</protein>
<dbReference type="RefSeq" id="XP_014183947.1">
    <property type="nucleotide sequence ID" value="XM_014328472.1"/>
</dbReference>
<feature type="compositionally biased region" description="Pro residues" evidence="1">
    <location>
        <begin position="645"/>
        <end position="655"/>
    </location>
</feature>
<feature type="region of interest" description="Disordered" evidence="1">
    <location>
        <begin position="645"/>
        <end position="664"/>
    </location>
</feature>
<keyword evidence="2" id="KW-0812">Transmembrane</keyword>
<feature type="region of interest" description="Disordered" evidence="1">
    <location>
        <begin position="581"/>
        <end position="604"/>
    </location>
</feature>
<evidence type="ECO:0000313" key="4">
    <source>
        <dbReference type="Proteomes" id="UP000002748"/>
    </source>
</evidence>
<feature type="compositionally biased region" description="Polar residues" evidence="1">
    <location>
        <begin position="251"/>
        <end position="264"/>
    </location>
</feature>
<reference evidence="3 4" key="1">
    <citation type="journal article" date="2012" name="Eukaryot. Cell">
        <title>Draft genome sequence of CBS 2479, the standard type strain of Trichosporon asahii.</title>
        <authorList>
            <person name="Yang R.Y."/>
            <person name="Li H.T."/>
            <person name="Zhu H."/>
            <person name="Zhou G.P."/>
            <person name="Wang M."/>
            <person name="Wang L."/>
        </authorList>
    </citation>
    <scope>NUCLEOTIDE SEQUENCE [LARGE SCALE GENOMIC DNA]</scope>
    <source>
        <strain evidence="4">ATCC 90039 / CBS 2479 / JCM 2466 / KCTC 7840 / NCYC 2677 / UAMH 7654</strain>
    </source>
</reference>
<feature type="region of interest" description="Disordered" evidence="1">
    <location>
        <begin position="210"/>
        <end position="279"/>
    </location>
</feature>
<feature type="region of interest" description="Disordered" evidence="1">
    <location>
        <begin position="422"/>
        <end position="460"/>
    </location>
</feature>
<sequence>MGVSSKQTADGTLMAPSSSTPMTTLNEEVTINANPVAATPTATAPAVMDANECASSGSDSPTSSDTPPTTPDTSNSSDLDDDSPKSKDKGKAKAVPVDDDDETDSAPVSPAWSERFGDDDPFMLDDLEAAIMESHRSALTEPKLGESSRNNSISTDSSSSGSPTTINSIGSGTLSTSPDQAYAEFWPRGSAQSAARALVRLADADYSILETDLEADTQSSPPSHPSPHPYSNEPFLFANPGPPDLTDLLAQAQSDSIEPSSTEATRAPSPMPSESVFNQPPVSAITASDAFIPLYEDSFPTTYEPFRLSAQRAFASRDGGGDAESDLPSLTRSSNETLLTWRGSEYTDSVDSSPSLTFTVREMVETRAPFVERPPSVASATSATGQLVMPDAPTATLPTMQQLRRLDIGDDGLSTRHWDEEHWEQRSRNFESPDPFVQENEEPAASEAGDAATEVSARSTAQEMAQVPLVQALEAAEEQDIADVSLALDDMNPFSATPITAEADTEAETTESTEIADVSLSLDTPPAGATAPTAMLIGRIPAIAPAEYPVVRLRRGVLPIRRHALRVADIETARAKRAERAERAAATATETSEAAASPESADHTCAGDSVSAVASLVDGIVARAVAASASLTPCPFPPYYPAPSPPPITPTPPNTPVNDSASPSGGPLHAALGLTLGTFRDVRGRAARFWRGFLNFRLESEGGQPPALAVIVLMTLLALCVPLMSRYFPFDESMAEIWRRRFGHQ</sequence>
<evidence type="ECO:0000313" key="3">
    <source>
        <dbReference type="EMBL" id="EJT52873.1"/>
    </source>
</evidence>
<feature type="compositionally biased region" description="Basic and acidic residues" evidence="1">
    <location>
        <begin position="133"/>
        <end position="146"/>
    </location>
</feature>
<keyword evidence="2" id="KW-1133">Transmembrane helix</keyword>
<keyword evidence="2" id="KW-0472">Membrane</keyword>
<feature type="compositionally biased region" description="Low complexity" evidence="1">
    <location>
        <begin position="147"/>
        <end position="172"/>
    </location>
</feature>
<name>J5RIR3_TRIAS</name>
<feature type="compositionally biased region" description="Polar residues" evidence="1">
    <location>
        <begin position="1"/>
        <end position="31"/>
    </location>
</feature>
<dbReference type="EMBL" id="ALBS01000013">
    <property type="protein sequence ID" value="EJT52873.1"/>
    <property type="molecule type" value="Genomic_DNA"/>
</dbReference>
<dbReference type="GeneID" id="25984292"/>
<feature type="compositionally biased region" description="Acidic residues" evidence="1">
    <location>
        <begin position="117"/>
        <end position="128"/>
    </location>
</feature>
<feature type="transmembrane region" description="Helical" evidence="2">
    <location>
        <begin position="706"/>
        <end position="724"/>
    </location>
</feature>
<comment type="caution">
    <text evidence="3">The sequence shown here is derived from an EMBL/GenBank/DDBJ whole genome shotgun (WGS) entry which is preliminary data.</text>
</comment>
<organism evidence="3 4">
    <name type="scientific">Trichosporon asahii var. asahii (strain ATCC 90039 / CBS 2479 / JCM 2466 / KCTC 7840 / NBRC 103889/ NCYC 2677 / UAMH 7654)</name>
    <name type="common">Yeast</name>
    <dbReference type="NCBI Taxonomy" id="1186058"/>
    <lineage>
        <taxon>Eukaryota</taxon>
        <taxon>Fungi</taxon>
        <taxon>Dikarya</taxon>
        <taxon>Basidiomycota</taxon>
        <taxon>Agaricomycotina</taxon>
        <taxon>Tremellomycetes</taxon>
        <taxon>Trichosporonales</taxon>
        <taxon>Trichosporonaceae</taxon>
        <taxon>Trichosporon</taxon>
    </lineage>
</organism>